<sequence>MTPEEVREAVALARKEGLPGLLVEVSGGVNLRTVRSYAEAGPDLISVGALTHSAPAADVSLEVEPC</sequence>
<dbReference type="PANTHER" id="PTHR32179">
    <property type="entry name" value="NICOTINATE-NUCLEOTIDE PYROPHOSPHORYLASE [CARBOXYLATING]"/>
    <property type="match status" value="1"/>
</dbReference>
<dbReference type="SUPFAM" id="SSF51690">
    <property type="entry name" value="Nicotinate/Quinolinate PRTase C-terminal domain-like"/>
    <property type="match status" value="1"/>
</dbReference>
<accession>A0A6J4R856</accession>
<keyword evidence="2 4" id="KW-0328">Glycosyltransferase</keyword>
<protein>
    <submittedName>
        <fullName evidence="4">Quinolinate phosphoribosyltransferase [decarboxylating]</fullName>
        <ecNumber evidence="4">2.4.2.19</ecNumber>
    </submittedName>
</protein>
<keyword evidence="4" id="KW-0808">Transferase</keyword>
<evidence type="ECO:0000256" key="1">
    <source>
        <dbReference type="ARBA" id="ARBA00009400"/>
    </source>
</evidence>
<evidence type="ECO:0000313" key="4">
    <source>
        <dbReference type="EMBL" id="CAA9460110.1"/>
    </source>
</evidence>
<dbReference type="Pfam" id="PF01729">
    <property type="entry name" value="QRPTase_C"/>
    <property type="match status" value="1"/>
</dbReference>
<dbReference type="GO" id="GO:0005737">
    <property type="term" value="C:cytoplasm"/>
    <property type="evidence" value="ECO:0007669"/>
    <property type="project" value="TreeGrafter"/>
</dbReference>
<dbReference type="PANTHER" id="PTHR32179:SF3">
    <property type="entry name" value="NICOTINATE-NUCLEOTIDE PYROPHOSPHORYLASE [CARBOXYLATING]"/>
    <property type="match status" value="1"/>
</dbReference>
<dbReference type="Gene3D" id="3.20.20.70">
    <property type="entry name" value="Aldolase class I"/>
    <property type="match status" value="1"/>
</dbReference>
<feature type="domain" description="Quinolinate phosphoribosyl transferase C-terminal" evidence="3">
    <location>
        <begin position="1"/>
        <end position="62"/>
    </location>
</feature>
<organism evidence="4">
    <name type="scientific">uncultured Rubrobacteraceae bacterium</name>
    <dbReference type="NCBI Taxonomy" id="349277"/>
    <lineage>
        <taxon>Bacteria</taxon>
        <taxon>Bacillati</taxon>
        <taxon>Actinomycetota</taxon>
        <taxon>Rubrobacteria</taxon>
        <taxon>Rubrobacterales</taxon>
        <taxon>Rubrobacteraceae</taxon>
        <taxon>environmental samples</taxon>
    </lineage>
</organism>
<dbReference type="GO" id="GO:0034213">
    <property type="term" value="P:quinolinate catabolic process"/>
    <property type="evidence" value="ECO:0007669"/>
    <property type="project" value="TreeGrafter"/>
</dbReference>
<dbReference type="EMBL" id="CADCVE010000076">
    <property type="protein sequence ID" value="CAA9460110.1"/>
    <property type="molecule type" value="Genomic_DNA"/>
</dbReference>
<dbReference type="AlphaFoldDB" id="A0A6J4R856"/>
<reference evidence="4" key="1">
    <citation type="submission" date="2020-02" db="EMBL/GenBank/DDBJ databases">
        <authorList>
            <person name="Meier V. D."/>
        </authorList>
    </citation>
    <scope>NUCLEOTIDE SEQUENCE</scope>
    <source>
        <strain evidence="4">AVDCRST_MAG28</strain>
    </source>
</reference>
<comment type="similarity">
    <text evidence="1">Belongs to the NadC/ModD family.</text>
</comment>
<dbReference type="InterPro" id="IPR036068">
    <property type="entry name" value="Nicotinate_pribotase-like_C"/>
</dbReference>
<gene>
    <name evidence="4" type="ORF">AVDCRST_MAG28-3109</name>
</gene>
<dbReference type="InterPro" id="IPR027277">
    <property type="entry name" value="NadC/ModD"/>
</dbReference>
<dbReference type="GO" id="GO:0004514">
    <property type="term" value="F:nicotinate-nucleotide diphosphorylase (carboxylating) activity"/>
    <property type="evidence" value="ECO:0007669"/>
    <property type="project" value="UniProtKB-EC"/>
</dbReference>
<name>A0A6J4R856_9ACTN</name>
<dbReference type="EC" id="2.4.2.19" evidence="4"/>
<dbReference type="GO" id="GO:0009435">
    <property type="term" value="P:NAD+ biosynthetic process"/>
    <property type="evidence" value="ECO:0007669"/>
    <property type="project" value="InterPro"/>
</dbReference>
<dbReference type="InterPro" id="IPR013785">
    <property type="entry name" value="Aldolase_TIM"/>
</dbReference>
<evidence type="ECO:0000259" key="3">
    <source>
        <dbReference type="Pfam" id="PF01729"/>
    </source>
</evidence>
<proteinExistence type="inferred from homology"/>
<dbReference type="InterPro" id="IPR002638">
    <property type="entry name" value="Quinolinate_PRibosylTrfase_C"/>
</dbReference>
<evidence type="ECO:0000256" key="2">
    <source>
        <dbReference type="ARBA" id="ARBA00022676"/>
    </source>
</evidence>